<dbReference type="PRINTS" id="PR00069">
    <property type="entry name" value="ALDKETRDTASE"/>
</dbReference>
<dbReference type="PANTHER" id="PTHR43364:SF6">
    <property type="entry name" value="OXIDOREDUCTASE-RELATED"/>
    <property type="match status" value="1"/>
</dbReference>
<dbReference type="EMBL" id="OUUY01000111">
    <property type="protein sequence ID" value="SPQ01617.1"/>
    <property type="molecule type" value="Genomic_DNA"/>
</dbReference>
<evidence type="ECO:0000259" key="2">
    <source>
        <dbReference type="Pfam" id="PF00248"/>
    </source>
</evidence>
<dbReference type="GO" id="GO:0016491">
    <property type="term" value="F:oxidoreductase activity"/>
    <property type="evidence" value="ECO:0007669"/>
    <property type="project" value="UniProtKB-KW"/>
</dbReference>
<dbReference type="Gene3D" id="3.20.20.100">
    <property type="entry name" value="NADP-dependent oxidoreductase domain"/>
    <property type="match status" value="1"/>
</dbReference>
<dbReference type="InterPro" id="IPR020471">
    <property type="entry name" value="AKR"/>
</dbReference>
<organism evidence="3 4">
    <name type="scientific">Candidatus Sulfobium mesophilum</name>
    <dbReference type="NCBI Taxonomy" id="2016548"/>
    <lineage>
        <taxon>Bacteria</taxon>
        <taxon>Pseudomonadati</taxon>
        <taxon>Nitrospirota</taxon>
        <taxon>Nitrospiria</taxon>
        <taxon>Nitrospirales</taxon>
        <taxon>Nitrospiraceae</taxon>
        <taxon>Candidatus Sulfobium</taxon>
    </lineage>
</organism>
<accession>A0A2U3QJN3</accession>
<feature type="domain" description="NADP-dependent oxidoreductase" evidence="2">
    <location>
        <begin position="19"/>
        <end position="315"/>
    </location>
</feature>
<dbReference type="Proteomes" id="UP000245125">
    <property type="component" value="Unassembled WGS sequence"/>
</dbReference>
<dbReference type="PANTHER" id="PTHR43364">
    <property type="entry name" value="NADH-SPECIFIC METHYLGLYOXAL REDUCTASE-RELATED"/>
    <property type="match status" value="1"/>
</dbReference>
<dbReference type="InterPro" id="IPR036812">
    <property type="entry name" value="NAD(P)_OxRdtase_dom_sf"/>
</dbReference>
<keyword evidence="4" id="KW-1185">Reference proteome</keyword>
<evidence type="ECO:0000256" key="1">
    <source>
        <dbReference type="ARBA" id="ARBA00023002"/>
    </source>
</evidence>
<dbReference type="InterPro" id="IPR023210">
    <property type="entry name" value="NADP_OxRdtase_dom"/>
</dbReference>
<dbReference type="InterPro" id="IPR050523">
    <property type="entry name" value="AKR_Detox_Biosynth"/>
</dbReference>
<dbReference type="SUPFAM" id="SSF51430">
    <property type="entry name" value="NAD(P)-linked oxidoreductase"/>
    <property type="match status" value="1"/>
</dbReference>
<dbReference type="Pfam" id="PF00248">
    <property type="entry name" value="Aldo_ket_red"/>
    <property type="match status" value="1"/>
</dbReference>
<protein>
    <submittedName>
        <fullName evidence="3">Aldo/keto reductase</fullName>
    </submittedName>
</protein>
<name>A0A2U3QJN3_9BACT</name>
<evidence type="ECO:0000313" key="3">
    <source>
        <dbReference type="EMBL" id="SPQ01617.1"/>
    </source>
</evidence>
<sequence>MKMKKRQIGNSGLKVYPFAFGGNVFGWTVDEALSFRLLDVFTAAGFNLVDTADSYSKWVPGNRGGESETIIGKWLKRSGRRKDIIIATKVGSEMGPGEKGLSKSYIQRAVEKSLKRLQTDYIDLYQSHFDDPDTPMEETLEAYDQLIRQGKVRAIGASNYTAERLSQAVDIGRQPGYPRYQSLQTLYNLYDRRDYETNLEPLCKKEGLGVLTYFSLASGFLTGKYMSEDNLAGSARAEMVRKYVNERGFRILKALDQVSKKLNSKPACVALAWLIARPGITAPIASASNMEQLNDLIDATKLEPDHSSLQLLDKASAY</sequence>
<gene>
    <name evidence="3" type="ORF">NBG4_620009</name>
</gene>
<evidence type="ECO:0000313" key="4">
    <source>
        <dbReference type="Proteomes" id="UP000245125"/>
    </source>
</evidence>
<dbReference type="CDD" id="cd19081">
    <property type="entry name" value="AKR_AKR9C1"/>
    <property type="match status" value="1"/>
</dbReference>
<reference evidence="4" key="1">
    <citation type="submission" date="2018-03" db="EMBL/GenBank/DDBJ databases">
        <authorList>
            <person name="Zecchin S."/>
        </authorList>
    </citation>
    <scope>NUCLEOTIDE SEQUENCE [LARGE SCALE GENOMIC DNA]</scope>
</reference>
<proteinExistence type="predicted"/>
<dbReference type="AlphaFoldDB" id="A0A2U3QJN3"/>
<dbReference type="GO" id="GO:0005829">
    <property type="term" value="C:cytosol"/>
    <property type="evidence" value="ECO:0007669"/>
    <property type="project" value="UniProtKB-ARBA"/>
</dbReference>
<keyword evidence="1" id="KW-0560">Oxidoreductase</keyword>
<dbReference type="FunFam" id="3.20.20.100:FF:000004">
    <property type="entry name" value="Oxidoreductase, aldo/keto reductase"/>
    <property type="match status" value="1"/>
</dbReference>